<evidence type="ECO:0000256" key="2">
    <source>
        <dbReference type="ARBA" id="ARBA00006602"/>
    </source>
</evidence>
<keyword evidence="9" id="KW-0969">Cilium</keyword>
<dbReference type="PANTHER" id="PTHR34982:SF1">
    <property type="entry name" value="FLAGELLAR ASSEMBLY PROTEIN FLIH"/>
    <property type="match status" value="1"/>
</dbReference>
<keyword evidence="9" id="KW-0966">Cell projection</keyword>
<keyword evidence="4" id="KW-1005">Bacterial flagellum biogenesis</keyword>
<evidence type="ECO:0000256" key="5">
    <source>
        <dbReference type="ARBA" id="ARBA00022927"/>
    </source>
</evidence>
<feature type="domain" description="Flagellar assembly protein FliH/Type III secretion system HrpE" evidence="8">
    <location>
        <begin position="119"/>
        <end position="240"/>
    </location>
</feature>
<keyword evidence="6" id="KW-1006">Bacterial flagellum protein export</keyword>
<evidence type="ECO:0000256" key="1">
    <source>
        <dbReference type="ARBA" id="ARBA00003041"/>
    </source>
</evidence>
<evidence type="ECO:0000259" key="8">
    <source>
        <dbReference type="Pfam" id="PF02108"/>
    </source>
</evidence>
<evidence type="ECO:0000313" key="9">
    <source>
        <dbReference type="EMBL" id="MBM7692266.1"/>
    </source>
</evidence>
<dbReference type="Pfam" id="PF02108">
    <property type="entry name" value="FliH"/>
    <property type="match status" value="1"/>
</dbReference>
<evidence type="ECO:0000313" key="10">
    <source>
        <dbReference type="Proteomes" id="UP000823486"/>
    </source>
</evidence>
<organism evidence="9 10">
    <name type="scientific">Peribacillus deserti</name>
    <dbReference type="NCBI Taxonomy" id="673318"/>
    <lineage>
        <taxon>Bacteria</taxon>
        <taxon>Bacillati</taxon>
        <taxon>Bacillota</taxon>
        <taxon>Bacilli</taxon>
        <taxon>Bacillales</taxon>
        <taxon>Bacillaceae</taxon>
        <taxon>Peribacillus</taxon>
    </lineage>
</organism>
<protein>
    <recommendedName>
        <fullName evidence="7">Flagellar assembly protein FliH</fullName>
    </recommendedName>
</protein>
<evidence type="ECO:0000256" key="4">
    <source>
        <dbReference type="ARBA" id="ARBA00022795"/>
    </source>
</evidence>
<dbReference type="EMBL" id="JAFBFI010000006">
    <property type="protein sequence ID" value="MBM7692266.1"/>
    <property type="molecule type" value="Genomic_DNA"/>
</dbReference>
<accession>A0ABS2QGI2</accession>
<proteinExistence type="inferred from homology"/>
<reference evidence="9 10" key="1">
    <citation type="submission" date="2021-01" db="EMBL/GenBank/DDBJ databases">
        <title>Genomic Encyclopedia of Type Strains, Phase IV (KMG-IV): sequencing the most valuable type-strain genomes for metagenomic binning, comparative biology and taxonomic classification.</title>
        <authorList>
            <person name="Goeker M."/>
        </authorList>
    </citation>
    <scope>NUCLEOTIDE SEQUENCE [LARGE SCALE GENOMIC DNA]</scope>
    <source>
        <strain evidence="9 10">DSM 105482</strain>
    </source>
</reference>
<dbReference type="InterPro" id="IPR051472">
    <property type="entry name" value="T3SS_Stator/FliH"/>
</dbReference>
<gene>
    <name evidence="9" type="ORF">JOC77_001696</name>
</gene>
<dbReference type="Proteomes" id="UP000823486">
    <property type="component" value="Unassembled WGS sequence"/>
</dbReference>
<dbReference type="InterPro" id="IPR022524">
    <property type="entry name" value="FliH_Bacilli"/>
</dbReference>
<evidence type="ECO:0000256" key="6">
    <source>
        <dbReference type="ARBA" id="ARBA00023225"/>
    </source>
</evidence>
<evidence type="ECO:0000256" key="7">
    <source>
        <dbReference type="NCBIfam" id="TIGR03825"/>
    </source>
</evidence>
<keyword evidence="9" id="KW-0282">Flagellum</keyword>
<dbReference type="PANTHER" id="PTHR34982">
    <property type="entry name" value="YOP PROTEINS TRANSLOCATION PROTEIN L"/>
    <property type="match status" value="1"/>
</dbReference>
<keyword evidence="3" id="KW-0813">Transport</keyword>
<keyword evidence="10" id="KW-1185">Reference proteome</keyword>
<comment type="similarity">
    <text evidence="2">Belongs to the FliH family.</text>
</comment>
<sequence>MSRIIKSSNSVKEKENKLIRIKSFDISQDSFTVHPEPSAANEQESYIEEAKNQADEIISLAHARADQMFNEIMNQKQQWENEELPLLTERASQEGFSQGYEAGREQGYSEMAASIASARNVIESARIDYKERIESSEKTILDLSIRVAEKIIGKKLADSEEYFLSLVKRAIKEAREYKEVQLHIHPSHYGFILSEKEKLTALFPKNTELYIYPDEELEETSCIIESSNGRIDASVDSQLYEIKEKLLGLLEGE</sequence>
<dbReference type="NCBIfam" id="TIGR03825">
    <property type="entry name" value="FliH_bacil"/>
    <property type="match status" value="1"/>
</dbReference>
<comment type="function">
    <text evidence="1">Needed for flagellar regrowth and assembly.</text>
</comment>
<dbReference type="InterPro" id="IPR018035">
    <property type="entry name" value="Flagellar_FliH/T3SS_HrpE"/>
</dbReference>
<keyword evidence="5" id="KW-0653">Protein transport</keyword>
<name>A0ABS2QGI2_9BACI</name>
<evidence type="ECO:0000256" key="3">
    <source>
        <dbReference type="ARBA" id="ARBA00022448"/>
    </source>
</evidence>
<comment type="caution">
    <text evidence="9">The sequence shown here is derived from an EMBL/GenBank/DDBJ whole genome shotgun (WGS) entry which is preliminary data.</text>
</comment>